<name>A0A5J9VZC0_9POAL</name>
<feature type="compositionally biased region" description="Basic and acidic residues" evidence="1">
    <location>
        <begin position="1"/>
        <end position="10"/>
    </location>
</feature>
<dbReference type="Proteomes" id="UP000324897">
    <property type="component" value="Chromosome 4"/>
</dbReference>
<evidence type="ECO:0000256" key="1">
    <source>
        <dbReference type="SAM" id="MobiDB-lite"/>
    </source>
</evidence>
<feature type="region of interest" description="Disordered" evidence="1">
    <location>
        <begin position="1"/>
        <end position="29"/>
    </location>
</feature>
<dbReference type="Gene3D" id="2.40.50.140">
    <property type="entry name" value="Nucleic acid-binding proteins"/>
    <property type="match status" value="1"/>
</dbReference>
<accession>A0A5J9VZC0</accession>
<dbReference type="PANTHER" id="PTHR47165:SF4">
    <property type="entry name" value="OS03G0429900 PROTEIN"/>
    <property type="match status" value="1"/>
</dbReference>
<dbReference type="Gramene" id="TVU40991">
    <property type="protein sequence ID" value="TVU40991"/>
    <property type="gene ID" value="EJB05_14479"/>
</dbReference>
<reference evidence="2 3" key="1">
    <citation type="journal article" date="2019" name="Sci. Rep.">
        <title>A high-quality genome of Eragrostis curvula grass provides insights into Poaceae evolution and supports new strategies to enhance forage quality.</title>
        <authorList>
            <person name="Carballo J."/>
            <person name="Santos B.A.C.M."/>
            <person name="Zappacosta D."/>
            <person name="Garbus I."/>
            <person name="Selva J.P."/>
            <person name="Gallo C.A."/>
            <person name="Diaz A."/>
            <person name="Albertini E."/>
            <person name="Caccamo M."/>
            <person name="Echenique V."/>
        </authorList>
    </citation>
    <scope>NUCLEOTIDE SEQUENCE [LARGE SCALE GENOMIC DNA]</scope>
    <source>
        <strain evidence="3">cv. Victoria</strain>
        <tissue evidence="2">Leaf</tissue>
    </source>
</reference>
<evidence type="ECO:0000313" key="2">
    <source>
        <dbReference type="EMBL" id="TVU40991.1"/>
    </source>
</evidence>
<dbReference type="EMBL" id="RWGY01000007">
    <property type="protein sequence ID" value="TVU40991.1"/>
    <property type="molecule type" value="Genomic_DNA"/>
</dbReference>
<gene>
    <name evidence="2" type="ORF">EJB05_14479</name>
</gene>
<dbReference type="AlphaFoldDB" id="A0A5J9VZC0"/>
<keyword evidence="3" id="KW-1185">Reference proteome</keyword>
<comment type="caution">
    <text evidence="2">The sequence shown here is derived from an EMBL/GenBank/DDBJ whole genome shotgun (WGS) entry which is preliminary data.</text>
</comment>
<evidence type="ECO:0000313" key="3">
    <source>
        <dbReference type="Proteomes" id="UP000324897"/>
    </source>
</evidence>
<protein>
    <submittedName>
        <fullName evidence="2">Uncharacterized protein</fullName>
    </submittedName>
</protein>
<dbReference type="PANTHER" id="PTHR47165">
    <property type="entry name" value="OS03G0429900 PROTEIN"/>
    <property type="match status" value="1"/>
</dbReference>
<dbReference type="InterPro" id="IPR012340">
    <property type="entry name" value="NA-bd_OB-fold"/>
</dbReference>
<organism evidence="2 3">
    <name type="scientific">Eragrostis curvula</name>
    <name type="common">weeping love grass</name>
    <dbReference type="NCBI Taxonomy" id="38414"/>
    <lineage>
        <taxon>Eukaryota</taxon>
        <taxon>Viridiplantae</taxon>
        <taxon>Streptophyta</taxon>
        <taxon>Embryophyta</taxon>
        <taxon>Tracheophyta</taxon>
        <taxon>Spermatophyta</taxon>
        <taxon>Magnoliopsida</taxon>
        <taxon>Liliopsida</taxon>
        <taxon>Poales</taxon>
        <taxon>Poaceae</taxon>
        <taxon>PACMAD clade</taxon>
        <taxon>Chloridoideae</taxon>
        <taxon>Eragrostideae</taxon>
        <taxon>Eragrostidinae</taxon>
        <taxon>Eragrostis</taxon>
    </lineage>
</organism>
<sequence length="288" mass="31877">MGEQEVKRSEGANIGVMERQGPPRPRRSHEAEAWMLQRQHYNTLQPLSNLFKAGYVLRVFSLMDVFHVAVIETISVALWKEHAHRFPAEEVMSMSKQAAVAILLLGLTVGRHENQLQLQGSPTWKWYINPAMLETIALQDRYAYMMEPVRLIGDIAAIAAPKPTTVTELFSVEDPHQIWICLALIGVEPGAHDDPAASNIGLICFSPTAEQLIGAPVGALLDAGRGAPDFIPPPIARTFGRQYQFQLSVPQAALGRDRPSFKIDAVEAIQTALLVEVIQTKLCLDNKQ</sequence>
<proteinExistence type="predicted"/>